<dbReference type="SUPFAM" id="SSF49785">
    <property type="entry name" value="Galactose-binding domain-like"/>
    <property type="match status" value="1"/>
</dbReference>
<dbReference type="CDD" id="cd00146">
    <property type="entry name" value="PKD"/>
    <property type="match status" value="1"/>
</dbReference>
<name>A0A4S4NEL3_9BACT</name>
<dbReference type="Pfam" id="PF18911">
    <property type="entry name" value="PKD_4"/>
    <property type="match status" value="2"/>
</dbReference>
<dbReference type="Gene3D" id="2.60.40.10">
    <property type="entry name" value="Immunoglobulins"/>
    <property type="match status" value="3"/>
</dbReference>
<dbReference type="Pfam" id="PF17829">
    <property type="entry name" value="GH115_C"/>
    <property type="match status" value="1"/>
</dbReference>
<dbReference type="InterPro" id="IPR041437">
    <property type="entry name" value="GH115_C"/>
</dbReference>
<dbReference type="GO" id="GO:0016020">
    <property type="term" value="C:membrane"/>
    <property type="evidence" value="ECO:0007669"/>
    <property type="project" value="InterPro"/>
</dbReference>
<dbReference type="GO" id="GO:0005509">
    <property type="term" value="F:calcium ion binding"/>
    <property type="evidence" value="ECO:0007669"/>
    <property type="project" value="InterPro"/>
</dbReference>
<dbReference type="Pfam" id="PF18962">
    <property type="entry name" value="Por_Secre_tail"/>
    <property type="match status" value="1"/>
</dbReference>
<feature type="chain" id="PRO_5020859993" evidence="1">
    <location>
        <begin position="42"/>
        <end position="983"/>
    </location>
</feature>
<feature type="domain" description="PKD" evidence="2">
    <location>
        <begin position="468"/>
        <end position="547"/>
    </location>
</feature>
<dbReference type="SUPFAM" id="SSF49313">
    <property type="entry name" value="Cadherin-like"/>
    <property type="match status" value="1"/>
</dbReference>
<dbReference type="InterPro" id="IPR013783">
    <property type="entry name" value="Ig-like_fold"/>
</dbReference>
<proteinExistence type="predicted"/>
<dbReference type="Pfam" id="PF05345">
    <property type="entry name" value="He_PIG"/>
    <property type="match status" value="1"/>
</dbReference>
<evidence type="ECO:0000313" key="4">
    <source>
        <dbReference type="Proteomes" id="UP000308528"/>
    </source>
</evidence>
<dbReference type="NCBIfam" id="TIGR04183">
    <property type="entry name" value="Por_Secre_tail"/>
    <property type="match status" value="1"/>
</dbReference>
<keyword evidence="4" id="KW-1185">Reference proteome</keyword>
<evidence type="ECO:0000259" key="2">
    <source>
        <dbReference type="PROSITE" id="PS50093"/>
    </source>
</evidence>
<gene>
    <name evidence="3" type="ORF">E4021_14890</name>
</gene>
<dbReference type="RefSeq" id="WP_136460170.1">
    <property type="nucleotide sequence ID" value="NZ_SRSF01000008.1"/>
</dbReference>
<comment type="caution">
    <text evidence="3">The sequence shown here is derived from an EMBL/GenBank/DDBJ whole genome shotgun (WGS) entry which is preliminary data.</text>
</comment>
<dbReference type="InterPro" id="IPR000601">
    <property type="entry name" value="PKD_dom"/>
</dbReference>
<dbReference type="SMART" id="SM00089">
    <property type="entry name" value="PKD"/>
    <property type="match status" value="2"/>
</dbReference>
<dbReference type="InterPro" id="IPR015919">
    <property type="entry name" value="Cadherin-like_sf"/>
</dbReference>
<dbReference type="InterPro" id="IPR035986">
    <property type="entry name" value="PKD_dom_sf"/>
</dbReference>
<dbReference type="InterPro" id="IPR008979">
    <property type="entry name" value="Galactose-bd-like_sf"/>
</dbReference>
<evidence type="ECO:0000313" key="3">
    <source>
        <dbReference type="EMBL" id="THH36551.1"/>
    </source>
</evidence>
<dbReference type="PROSITE" id="PS50093">
    <property type="entry name" value="PKD"/>
    <property type="match status" value="1"/>
</dbReference>
<protein>
    <submittedName>
        <fullName evidence="3">T9SS type A sorting domain-containing protein</fullName>
    </submittedName>
</protein>
<dbReference type="InterPro" id="IPR026444">
    <property type="entry name" value="Secre_tail"/>
</dbReference>
<dbReference type="AlphaFoldDB" id="A0A4S4NEL3"/>
<sequence>MKFTLALKGAIATAFPKPSFLAFLLLLLATSALWAVPPAFAGPTAKPIPAQNVMAETPRTFVVNGSFTGQDLTYSASQADGRDLPDWMSFSPSTGTFKMLAPAAAVGELFHFRVTARGADGLTASSTFYLMVGDNWPDCRIDASTDRLGKIIHCAGDTVTLRGASHNDQYRWTGPSGFASTEQEPRVTVPGLYVLSTGDAACPNRAIVEVMNLNDCAEDPDNNNIPVALIRADRLTGGSPLTINFDATTSNDVDGDVLQYVWLWEGGSATGPKPSITFPQGSHEVILLVTDDTGARSTDRVYVNGFPPPTYASFWLEAECARIGDNWVAEDSDNAAGGTYVKALRTSTSSAPADSPENHIRFVVRDAREGAFRLFARVDAPDGFSDSYYVRVNEGPWYAWKSGLVRGMGFQWNEMLQQLNLVGGTNTIDIAYRESNTRIDKLFLTATTDRPGGLGGTDYSCTAPNEPPVAVASVNRTVGTAPLAVTFDGTASSDLDGKIVSYDWTWAGGSARGIQPTVTLSAGSYAVTLTVTDDGGLQDSDVVNVQVDAAQAPPADGDYWLEAECAAVGNRWTTSSSSNASGGKYVVAQSDNSMSVAPADLDENRVRFTVSAASAGTFKLFARINAPSNTQDSYWVRLNGGEWYKWNSRIIQSSGFQWNQLPITLALKAGGNTIDFAFREPGTQLDKLYLTGKGSLPTGFGAAADNCGESSPAGAIEAECALLSTGWSQQYSSGAAGGSYMVFMGDRHLDEPAATDVGQELRYEVVTTEAGPYHLFMRVDAPDPSRNSVWVKVDNQPWMKFWRETTGDQLLTTGFEWRKVNHDGTARSIELGVGYHTIRVANREPGTKVDKLMLTTADAAPSGYGPEAANCGSTTSQALNSTMSSLSATPTGVSTTGLAGAPIVDVFPNPAVDQLTLELNSDYTGTVDLIVYDLHGRRVQEQVLEKDSDHLTANLTIGSLPSGMYQVRVIEGDRSTTESFIRR</sequence>
<dbReference type="SUPFAM" id="SSF49299">
    <property type="entry name" value="PKD domain"/>
    <property type="match status" value="2"/>
</dbReference>
<dbReference type="InterPro" id="IPR022409">
    <property type="entry name" value="PKD/Chitinase_dom"/>
</dbReference>
<evidence type="ECO:0000256" key="1">
    <source>
        <dbReference type="SAM" id="SignalP"/>
    </source>
</evidence>
<dbReference type="Proteomes" id="UP000308528">
    <property type="component" value="Unassembled WGS sequence"/>
</dbReference>
<dbReference type="OrthoDB" id="9805017at2"/>
<keyword evidence="1" id="KW-0732">Signal</keyword>
<accession>A0A4S4NEL3</accession>
<feature type="signal peptide" evidence="1">
    <location>
        <begin position="1"/>
        <end position="41"/>
    </location>
</feature>
<reference evidence="3 4" key="1">
    <citation type="submission" date="2019-04" db="EMBL/GenBank/DDBJ databases">
        <title>Lewinella litorea sp. nov., isolated from a marine sand.</title>
        <authorList>
            <person name="Yoon J.-H."/>
        </authorList>
    </citation>
    <scope>NUCLEOTIDE SEQUENCE [LARGE SCALE GENOMIC DNA]</scope>
    <source>
        <strain evidence="3 4">HSMS-39</strain>
    </source>
</reference>
<organism evidence="3 4">
    <name type="scientific">Neolewinella litorea</name>
    <dbReference type="NCBI Taxonomy" id="2562452"/>
    <lineage>
        <taxon>Bacteria</taxon>
        <taxon>Pseudomonadati</taxon>
        <taxon>Bacteroidota</taxon>
        <taxon>Saprospiria</taxon>
        <taxon>Saprospirales</taxon>
        <taxon>Lewinellaceae</taxon>
        <taxon>Neolewinella</taxon>
    </lineage>
</organism>
<dbReference type="SMART" id="SM00736">
    <property type="entry name" value="CADG"/>
    <property type="match status" value="2"/>
</dbReference>
<dbReference type="EMBL" id="SRSF01000008">
    <property type="protein sequence ID" value="THH36551.1"/>
    <property type="molecule type" value="Genomic_DNA"/>
</dbReference>
<dbReference type="Gene3D" id="2.60.120.260">
    <property type="entry name" value="Galactose-binding domain-like"/>
    <property type="match status" value="3"/>
</dbReference>
<dbReference type="InterPro" id="IPR006644">
    <property type="entry name" value="Cadg"/>
</dbReference>